<name>A0A7I8XM26_BURXY</name>
<dbReference type="Proteomes" id="UP000582659">
    <property type="component" value="Unassembled WGS sequence"/>
</dbReference>
<dbReference type="Pfam" id="PF01549">
    <property type="entry name" value="ShK"/>
    <property type="match status" value="2"/>
</dbReference>
<dbReference type="AlphaFoldDB" id="A0A7I8XM26"/>
<feature type="disulfide bond" evidence="1">
    <location>
        <begin position="25"/>
        <end position="59"/>
    </location>
</feature>
<dbReference type="SMR" id="A0A7I8XM26"/>
<sequence>MLCKIVTLALFCVAGAQFFPSKDDCRDLMPTCEKTAFQCKDPLMRLSMETTCKRTCGFCQEVCKDYNFNCKHYKLSGLCNSGSFFIQNSCRKSCGLCSDDSKPTTPSNDDQPDDHTEQPIDDETEAPIDDVTDGSDSIRKNPPSYRLDKSRLQDALRSYYHIQKEIDLNPAEINDEQFYNTFEASHDVFRRLSKNVQRLDELHIQWQRIIEANPPEKAIFDNNLAAHGDFRPGVEEGRTAVEHL</sequence>
<keyword evidence="1" id="KW-1015">Disulfide bond</keyword>
<dbReference type="InterPro" id="IPR003582">
    <property type="entry name" value="ShKT_dom"/>
</dbReference>
<dbReference type="Gene3D" id="1.10.10.1940">
    <property type="match status" value="1"/>
</dbReference>
<dbReference type="Proteomes" id="UP000659654">
    <property type="component" value="Unassembled WGS sequence"/>
</dbReference>
<feature type="compositionally biased region" description="Acidic residues" evidence="2">
    <location>
        <begin position="119"/>
        <end position="133"/>
    </location>
</feature>
<dbReference type="EMBL" id="CAJFCV020000005">
    <property type="protein sequence ID" value="CAG9121725.1"/>
    <property type="molecule type" value="Genomic_DNA"/>
</dbReference>
<dbReference type="SMART" id="SM00254">
    <property type="entry name" value="ShKT"/>
    <property type="match status" value="2"/>
</dbReference>
<dbReference type="OrthoDB" id="5813795at2759"/>
<accession>A0A7I8XM26</accession>
<comment type="caution">
    <text evidence="1">Lacks conserved residue(s) required for the propagation of feature annotation.</text>
</comment>
<reference evidence="5" key="1">
    <citation type="submission" date="2020-09" db="EMBL/GenBank/DDBJ databases">
        <authorList>
            <person name="Kikuchi T."/>
        </authorList>
    </citation>
    <scope>NUCLEOTIDE SEQUENCE</scope>
    <source>
        <strain evidence="5">Ka4C1</strain>
    </source>
</reference>
<proteinExistence type="predicted"/>
<evidence type="ECO:0000256" key="1">
    <source>
        <dbReference type="PROSITE-ProRule" id="PRU01005"/>
    </source>
</evidence>
<evidence type="ECO:0000259" key="4">
    <source>
        <dbReference type="PROSITE" id="PS51670"/>
    </source>
</evidence>
<dbReference type="Gene3D" id="1.10.10.1870">
    <property type="entry name" value="ShTK domain-like"/>
    <property type="match status" value="1"/>
</dbReference>
<dbReference type="EMBL" id="CAJFDI010000005">
    <property type="protein sequence ID" value="CAD5230694.1"/>
    <property type="molecule type" value="Genomic_DNA"/>
</dbReference>
<feature type="region of interest" description="Disordered" evidence="2">
    <location>
        <begin position="103"/>
        <end position="145"/>
    </location>
</feature>
<evidence type="ECO:0000256" key="3">
    <source>
        <dbReference type="SAM" id="SignalP"/>
    </source>
</evidence>
<organism evidence="5 6">
    <name type="scientific">Bursaphelenchus xylophilus</name>
    <name type="common">Pinewood nematode worm</name>
    <name type="synonym">Aphelenchoides xylophilus</name>
    <dbReference type="NCBI Taxonomy" id="6326"/>
    <lineage>
        <taxon>Eukaryota</taxon>
        <taxon>Metazoa</taxon>
        <taxon>Ecdysozoa</taxon>
        <taxon>Nematoda</taxon>
        <taxon>Chromadorea</taxon>
        <taxon>Rhabditida</taxon>
        <taxon>Tylenchina</taxon>
        <taxon>Tylenchomorpha</taxon>
        <taxon>Aphelenchoidea</taxon>
        <taxon>Aphelenchoididae</taxon>
        <taxon>Bursaphelenchus</taxon>
    </lineage>
</organism>
<keyword evidence="6" id="KW-1185">Reference proteome</keyword>
<gene>
    <name evidence="5" type="ORF">BXYJ_LOCUS11109</name>
</gene>
<evidence type="ECO:0000256" key="2">
    <source>
        <dbReference type="SAM" id="MobiDB-lite"/>
    </source>
</evidence>
<evidence type="ECO:0000313" key="6">
    <source>
        <dbReference type="Proteomes" id="UP000659654"/>
    </source>
</evidence>
<feature type="disulfide bond" evidence="1">
    <location>
        <begin position="63"/>
        <end position="97"/>
    </location>
</feature>
<feature type="domain" description="ShKT" evidence="4">
    <location>
        <begin position="25"/>
        <end position="59"/>
    </location>
</feature>
<dbReference type="PROSITE" id="PS51670">
    <property type="entry name" value="SHKT"/>
    <property type="match status" value="2"/>
</dbReference>
<protein>
    <submittedName>
        <fullName evidence="5">(pine wood nematode) hypothetical protein</fullName>
    </submittedName>
</protein>
<feature type="signal peptide" evidence="3">
    <location>
        <begin position="1"/>
        <end position="16"/>
    </location>
</feature>
<feature type="chain" id="PRO_5035385142" evidence="3">
    <location>
        <begin position="17"/>
        <end position="244"/>
    </location>
</feature>
<feature type="domain" description="ShKT" evidence="4">
    <location>
        <begin position="63"/>
        <end position="97"/>
    </location>
</feature>
<comment type="caution">
    <text evidence="5">The sequence shown here is derived from an EMBL/GenBank/DDBJ whole genome shotgun (WGS) entry which is preliminary data.</text>
</comment>
<keyword evidence="3" id="KW-0732">Signal</keyword>
<evidence type="ECO:0000313" key="5">
    <source>
        <dbReference type="EMBL" id="CAD5230694.1"/>
    </source>
</evidence>